<evidence type="ECO:0000313" key="3">
    <source>
        <dbReference type="Proteomes" id="UP000242915"/>
    </source>
</evidence>
<dbReference type="SUPFAM" id="SSF52540">
    <property type="entry name" value="P-loop containing nucleoside triphosphate hydrolases"/>
    <property type="match status" value="1"/>
</dbReference>
<name>A0A238ZR35_9PSED</name>
<evidence type="ECO:0000313" key="2">
    <source>
        <dbReference type="EMBL" id="SNR85906.1"/>
    </source>
</evidence>
<dbReference type="PANTHER" id="PTHR32114:SF2">
    <property type="entry name" value="ABC TRANSPORTER ABCH.3"/>
    <property type="match status" value="1"/>
</dbReference>
<proteinExistence type="predicted"/>
<sequence length="654" mass="75660">MGSLRIQKVVYEGTNYHFESPLFDENLILIEGDNGTGKSTFCNLIYYGLGGRVSEFSRKEKKEQHKQITEDKNNRVELYIKINNESYKLTRHIDDNDITVSSILEACDISTKSKILIHNNDAPTSIFQVFRSPEVEYIFSDWILSKLGITVVELYQGYRNFKINFTDLMRLIYHDQQPDPKGVYKKIDTQSNFMNDSELLRKAIFELLVGKTFSEYYESLSKSKALEKDKNIAAGLLKEYSRIIEELSGSSEPLNISFLQTSLQEKENQLERLHNARNKFKSNREVRGTAVDHALIDIKNQITEKQLKLSKSNQDLISTLGEKQQLNTVKENTLREISQIVKIIHSHDQLNLFSADTCPYCLGKVERATGHCVCGSEIQEEQYQRFFYTSKEYKEIYKAKIKTTQTIEIAIADCNQDLNTIQNDIRRLEKEIPELMRKIEERIDNLDTPVDLDTINDIDDEILNTRQDIEKIRQQIEAESKNVRLTNDYERKRSEHESSKLQTDQLEAKAKIDIQDKVGKLSSIYNKLMTDSLPDCNTARISLDDYLPIVGSGEYREASSAVSRRLMYYLALMNLSLSQEDVPFPRFLLIDTPETSGIELDNLKRCLEKIGELGSYGKSYQVILTTGLKKYPDSFKEHRKIYLPDKQHRLLVKN</sequence>
<organism evidence="2 3">
    <name type="scientific">Pseudomonas segetis</name>
    <dbReference type="NCBI Taxonomy" id="298908"/>
    <lineage>
        <taxon>Bacteria</taxon>
        <taxon>Pseudomonadati</taxon>
        <taxon>Pseudomonadota</taxon>
        <taxon>Gammaproteobacteria</taxon>
        <taxon>Pseudomonadales</taxon>
        <taxon>Pseudomonadaceae</taxon>
        <taxon>Pseudomonas</taxon>
    </lineage>
</organism>
<dbReference type="Proteomes" id="UP000242915">
    <property type="component" value="Unassembled WGS sequence"/>
</dbReference>
<protein>
    <submittedName>
        <fullName evidence="2">AAA domain-containing protein</fullName>
    </submittedName>
</protein>
<dbReference type="PANTHER" id="PTHR32114">
    <property type="entry name" value="ABC TRANSPORTER ABCH.3"/>
    <property type="match status" value="1"/>
</dbReference>
<gene>
    <name evidence="2" type="ORF">SAMN05216255_0630</name>
</gene>
<reference evidence="3" key="1">
    <citation type="submission" date="2017-06" db="EMBL/GenBank/DDBJ databases">
        <authorList>
            <person name="Varghese N."/>
            <person name="Submissions S."/>
        </authorList>
    </citation>
    <scope>NUCLEOTIDE SEQUENCE [LARGE SCALE GENOMIC DNA]</scope>
    <source>
        <strain evidence="3">CIP 108523</strain>
    </source>
</reference>
<dbReference type="RefSeq" id="WP_089358750.1">
    <property type="nucleotide sequence ID" value="NZ_FZOG01000001.1"/>
</dbReference>
<keyword evidence="1" id="KW-0175">Coiled coil</keyword>
<evidence type="ECO:0000256" key="1">
    <source>
        <dbReference type="SAM" id="Coils"/>
    </source>
</evidence>
<accession>A0A238ZR35</accession>
<dbReference type="InterPro" id="IPR027417">
    <property type="entry name" value="P-loop_NTPase"/>
</dbReference>
<dbReference type="EMBL" id="FZOG01000001">
    <property type="protein sequence ID" value="SNR85906.1"/>
    <property type="molecule type" value="Genomic_DNA"/>
</dbReference>
<keyword evidence="3" id="KW-1185">Reference proteome</keyword>
<feature type="coiled-coil region" evidence="1">
    <location>
        <begin position="256"/>
        <end position="283"/>
    </location>
</feature>
<dbReference type="AlphaFoldDB" id="A0A238ZR35"/>
<dbReference type="Gene3D" id="3.40.50.300">
    <property type="entry name" value="P-loop containing nucleotide triphosphate hydrolases"/>
    <property type="match status" value="2"/>
</dbReference>
<feature type="coiled-coil region" evidence="1">
    <location>
        <begin position="411"/>
        <end position="482"/>
    </location>
</feature>